<evidence type="ECO:0000256" key="5">
    <source>
        <dbReference type="ARBA" id="ARBA00022574"/>
    </source>
</evidence>
<evidence type="ECO:0000256" key="9">
    <source>
        <dbReference type="ARBA" id="ARBA00023242"/>
    </source>
</evidence>
<evidence type="ECO:0000256" key="7">
    <source>
        <dbReference type="ARBA" id="ARBA00022927"/>
    </source>
</evidence>
<dbReference type="InterPro" id="IPR001680">
    <property type="entry name" value="WD40_rpt"/>
</dbReference>
<dbReference type="AlphaFoldDB" id="A0A8J4YKV1"/>
<dbReference type="SMART" id="SM00320">
    <property type="entry name" value="WD40"/>
    <property type="match status" value="1"/>
</dbReference>
<keyword evidence="4" id="KW-0813">Transport</keyword>
<dbReference type="GO" id="GO:0005198">
    <property type="term" value="F:structural molecule activity"/>
    <property type="evidence" value="ECO:0007669"/>
    <property type="project" value="InterPro"/>
</dbReference>
<evidence type="ECO:0000256" key="8">
    <source>
        <dbReference type="ARBA" id="ARBA00023228"/>
    </source>
</evidence>
<dbReference type="GO" id="GO:0031080">
    <property type="term" value="C:nuclear pore outer ring"/>
    <property type="evidence" value="ECO:0007669"/>
    <property type="project" value="TreeGrafter"/>
</dbReference>
<dbReference type="GO" id="GO:1904263">
    <property type="term" value="P:positive regulation of TORC1 signaling"/>
    <property type="evidence" value="ECO:0007669"/>
    <property type="project" value="TreeGrafter"/>
</dbReference>
<dbReference type="GO" id="GO:0015031">
    <property type="term" value="P:protein transport"/>
    <property type="evidence" value="ECO:0007669"/>
    <property type="project" value="UniProtKB-KW"/>
</dbReference>
<evidence type="ECO:0000256" key="2">
    <source>
        <dbReference type="ARBA" id="ARBA00004371"/>
    </source>
</evidence>
<dbReference type="PANTHER" id="PTHR11024">
    <property type="entry name" value="NUCLEAR PORE COMPLEX PROTEIN SEC13 / SEH1 FAMILY MEMBER"/>
    <property type="match status" value="1"/>
</dbReference>
<dbReference type="InterPro" id="IPR037363">
    <property type="entry name" value="Sec13/Seh1_fam"/>
</dbReference>
<keyword evidence="9" id="KW-0539">Nucleus</keyword>
<keyword evidence="7" id="KW-0653">Protein transport</keyword>
<dbReference type="Proteomes" id="UP000770661">
    <property type="component" value="Unassembled WGS sequence"/>
</dbReference>
<protein>
    <submittedName>
        <fullName evidence="11">Nucleoporin SEH1-A</fullName>
    </submittedName>
</protein>
<keyword evidence="8" id="KW-0458">Lysosome</keyword>
<accession>A0A8J4YKV1</accession>
<organism evidence="11 12">
    <name type="scientific">Chionoecetes opilio</name>
    <name type="common">Atlantic snow crab</name>
    <name type="synonym">Cancer opilio</name>
    <dbReference type="NCBI Taxonomy" id="41210"/>
    <lineage>
        <taxon>Eukaryota</taxon>
        <taxon>Metazoa</taxon>
        <taxon>Ecdysozoa</taxon>
        <taxon>Arthropoda</taxon>
        <taxon>Crustacea</taxon>
        <taxon>Multicrustacea</taxon>
        <taxon>Malacostraca</taxon>
        <taxon>Eumalacostraca</taxon>
        <taxon>Eucarida</taxon>
        <taxon>Decapoda</taxon>
        <taxon>Pleocyemata</taxon>
        <taxon>Brachyura</taxon>
        <taxon>Eubrachyura</taxon>
        <taxon>Majoidea</taxon>
        <taxon>Majidae</taxon>
        <taxon>Chionoecetes</taxon>
    </lineage>
</organism>
<dbReference type="EMBL" id="JACEEZ010000454">
    <property type="protein sequence ID" value="KAG0730163.1"/>
    <property type="molecule type" value="Genomic_DNA"/>
</dbReference>
<reference evidence="11" key="1">
    <citation type="submission" date="2020-07" db="EMBL/GenBank/DDBJ databases">
        <title>The High-quality genome of the commercially important snow crab, Chionoecetes opilio.</title>
        <authorList>
            <person name="Jeong J.-H."/>
            <person name="Ryu S."/>
        </authorList>
    </citation>
    <scope>NUCLEOTIDE SEQUENCE</scope>
    <source>
        <strain evidence="11">MADBK_172401_WGS</strain>
        <tissue evidence="11">Digestive gland</tissue>
    </source>
</reference>
<evidence type="ECO:0000256" key="6">
    <source>
        <dbReference type="ARBA" id="ARBA00022737"/>
    </source>
</evidence>
<evidence type="ECO:0000256" key="10">
    <source>
        <dbReference type="PROSITE-ProRule" id="PRU00221"/>
    </source>
</evidence>
<sequence>MDWVLGKVVDQSDCGASLGNTKITDLVFAEDAVIFADSLEVLVMALEALHEEAKPLGLEVSWLKTKIFKSLVDPVLPMVVNCLRTQPEKMLPFGVKVSSQKVMMGRWERAQTSHHPGTQDSAQGQSSSMSFEVRLAGQFDDHNSTVWRVCWNATGTILASSGDDGSVRLWKANYLDIWRCISTIRGEAVESVAEADSSGGTTQQMGATSTGQHTARYFKLAPTAHPAHLPWH</sequence>
<dbReference type="PROSITE" id="PS50082">
    <property type="entry name" value="WD_REPEATS_2"/>
    <property type="match status" value="1"/>
</dbReference>
<name>A0A8J4YKV1_CHIOP</name>
<evidence type="ECO:0000313" key="12">
    <source>
        <dbReference type="Proteomes" id="UP000770661"/>
    </source>
</evidence>
<comment type="subcellular location">
    <subcellularLocation>
        <location evidence="2">Lysosome</location>
    </subcellularLocation>
    <subcellularLocation>
        <location evidence="1">Nucleus envelope</location>
    </subcellularLocation>
</comment>
<dbReference type="GO" id="GO:0035859">
    <property type="term" value="C:Seh1-associated complex"/>
    <property type="evidence" value="ECO:0007669"/>
    <property type="project" value="TreeGrafter"/>
</dbReference>
<comment type="caution">
    <text evidence="11">The sequence shown here is derived from an EMBL/GenBank/DDBJ whole genome shotgun (WGS) entry which is preliminary data.</text>
</comment>
<keyword evidence="5 10" id="KW-0853">WD repeat</keyword>
<comment type="similarity">
    <text evidence="3">Belongs to the WD repeat SEC13 family.</text>
</comment>
<dbReference type="OrthoDB" id="7480412at2759"/>
<proteinExistence type="inferred from homology"/>
<dbReference type="Gene3D" id="2.130.10.10">
    <property type="entry name" value="YVTN repeat-like/Quinoprotein amine dehydrogenase"/>
    <property type="match status" value="1"/>
</dbReference>
<dbReference type="PROSITE" id="PS50294">
    <property type="entry name" value="WD_REPEATS_REGION"/>
    <property type="match status" value="1"/>
</dbReference>
<feature type="repeat" description="WD" evidence="10">
    <location>
        <begin position="139"/>
        <end position="171"/>
    </location>
</feature>
<dbReference type="GO" id="GO:0005764">
    <property type="term" value="C:lysosome"/>
    <property type="evidence" value="ECO:0007669"/>
    <property type="project" value="UniProtKB-SubCell"/>
</dbReference>
<dbReference type="Pfam" id="PF00400">
    <property type="entry name" value="WD40"/>
    <property type="match status" value="1"/>
</dbReference>
<evidence type="ECO:0000256" key="1">
    <source>
        <dbReference type="ARBA" id="ARBA00004259"/>
    </source>
</evidence>
<keyword evidence="6" id="KW-0677">Repeat</keyword>
<evidence type="ECO:0000313" key="11">
    <source>
        <dbReference type="EMBL" id="KAG0730163.1"/>
    </source>
</evidence>
<keyword evidence="12" id="KW-1185">Reference proteome</keyword>
<dbReference type="InterPro" id="IPR036322">
    <property type="entry name" value="WD40_repeat_dom_sf"/>
</dbReference>
<dbReference type="InterPro" id="IPR015943">
    <property type="entry name" value="WD40/YVTN_repeat-like_dom_sf"/>
</dbReference>
<evidence type="ECO:0000256" key="4">
    <source>
        <dbReference type="ARBA" id="ARBA00022448"/>
    </source>
</evidence>
<evidence type="ECO:0000256" key="3">
    <source>
        <dbReference type="ARBA" id="ARBA00010102"/>
    </source>
</evidence>
<gene>
    <name evidence="11" type="primary">seh1l-a</name>
    <name evidence="11" type="ORF">GWK47_028841</name>
</gene>
<dbReference type="SUPFAM" id="SSF50978">
    <property type="entry name" value="WD40 repeat-like"/>
    <property type="match status" value="1"/>
</dbReference>
<dbReference type="PANTHER" id="PTHR11024:SF3">
    <property type="entry name" value="NUCLEOPORIN SEH1"/>
    <property type="match status" value="1"/>
</dbReference>
<dbReference type="GO" id="GO:0034198">
    <property type="term" value="P:cellular response to amino acid starvation"/>
    <property type="evidence" value="ECO:0007669"/>
    <property type="project" value="TreeGrafter"/>
</dbReference>